<organism evidence="1 2">
    <name type="scientific">Austropuccinia psidii MF-1</name>
    <dbReference type="NCBI Taxonomy" id="1389203"/>
    <lineage>
        <taxon>Eukaryota</taxon>
        <taxon>Fungi</taxon>
        <taxon>Dikarya</taxon>
        <taxon>Basidiomycota</taxon>
        <taxon>Pucciniomycotina</taxon>
        <taxon>Pucciniomycetes</taxon>
        <taxon>Pucciniales</taxon>
        <taxon>Sphaerophragmiaceae</taxon>
        <taxon>Austropuccinia</taxon>
    </lineage>
</organism>
<dbReference type="AlphaFoldDB" id="A0A9Q3DY69"/>
<comment type="caution">
    <text evidence="1">The sequence shown here is derived from an EMBL/GenBank/DDBJ whole genome shotgun (WGS) entry which is preliminary data.</text>
</comment>
<dbReference type="GO" id="GO:0003676">
    <property type="term" value="F:nucleic acid binding"/>
    <property type="evidence" value="ECO:0007669"/>
    <property type="project" value="InterPro"/>
</dbReference>
<name>A0A9Q3DY69_9BASI</name>
<dbReference type="Proteomes" id="UP000765509">
    <property type="component" value="Unassembled WGS sequence"/>
</dbReference>
<accession>A0A9Q3DY69</accession>
<evidence type="ECO:0000313" key="2">
    <source>
        <dbReference type="Proteomes" id="UP000765509"/>
    </source>
</evidence>
<keyword evidence="2" id="KW-1185">Reference proteome</keyword>
<dbReference type="InterPro" id="IPR036397">
    <property type="entry name" value="RNaseH_sf"/>
</dbReference>
<proteinExistence type="predicted"/>
<dbReference type="EMBL" id="AVOT02021323">
    <property type="protein sequence ID" value="MBW0510078.1"/>
    <property type="molecule type" value="Genomic_DNA"/>
</dbReference>
<gene>
    <name evidence="1" type="ORF">O181_049793</name>
</gene>
<dbReference type="Gene3D" id="3.30.420.10">
    <property type="entry name" value="Ribonuclease H-like superfamily/Ribonuclease H"/>
    <property type="match status" value="1"/>
</dbReference>
<protein>
    <recommendedName>
        <fullName evidence="3">Tc1-like transposase DDE domain-containing protein</fullName>
    </recommendedName>
</protein>
<sequence>MSRVYFFPLGQQQAANFIKKIYEPGLLLFMDELFQVGIVTNGKGLTLMEGGTPTHTAIVKSKWCEAHQIHKLVWPPNSPGLNSFKNLWFKMKLVVTNLFNPKTIAELTKAIC</sequence>
<reference evidence="1" key="1">
    <citation type="submission" date="2021-03" db="EMBL/GenBank/DDBJ databases">
        <title>Draft genome sequence of rust myrtle Austropuccinia psidii MF-1, a brazilian biotype.</title>
        <authorList>
            <person name="Quecine M.C."/>
            <person name="Pachon D.M.R."/>
            <person name="Bonatelli M.L."/>
            <person name="Correr F.H."/>
            <person name="Franceschini L.M."/>
            <person name="Leite T.F."/>
            <person name="Margarido G.R.A."/>
            <person name="Almeida C.A."/>
            <person name="Ferrarezi J.A."/>
            <person name="Labate C.A."/>
        </authorList>
    </citation>
    <scope>NUCLEOTIDE SEQUENCE</scope>
    <source>
        <strain evidence="1">MF-1</strain>
    </source>
</reference>
<evidence type="ECO:0000313" key="1">
    <source>
        <dbReference type="EMBL" id="MBW0510078.1"/>
    </source>
</evidence>
<evidence type="ECO:0008006" key="3">
    <source>
        <dbReference type="Google" id="ProtNLM"/>
    </source>
</evidence>